<dbReference type="EC" id="2.4.1.21" evidence="7"/>
<dbReference type="GO" id="GO:0009011">
    <property type="term" value="F:alpha-1,4-glucan glucosyltransferase (ADP-glucose donor) activity"/>
    <property type="evidence" value="ECO:0007669"/>
    <property type="project" value="UniProtKB-UniRule"/>
</dbReference>
<evidence type="ECO:0000313" key="10">
    <source>
        <dbReference type="EMBL" id="HGZ43381.1"/>
    </source>
</evidence>
<evidence type="ECO:0000256" key="1">
    <source>
        <dbReference type="ARBA" id="ARBA00001478"/>
    </source>
</evidence>
<dbReference type="InterPro" id="IPR011835">
    <property type="entry name" value="GS/SS"/>
</dbReference>
<dbReference type="GO" id="GO:0004373">
    <property type="term" value="F:alpha-1,4-glucan glucosyltransferase (UDP-glucose donor) activity"/>
    <property type="evidence" value="ECO:0007669"/>
    <property type="project" value="InterPro"/>
</dbReference>
<protein>
    <recommendedName>
        <fullName evidence="7">Glycogen synthase</fullName>
        <ecNumber evidence="7">2.4.1.21</ecNumber>
    </recommendedName>
    <alternativeName>
        <fullName evidence="7">Starch [bacterial glycogen] synthase</fullName>
    </alternativeName>
</protein>
<name>A0A832I261_UNCEI</name>
<accession>A0A832I261</accession>
<evidence type="ECO:0000256" key="6">
    <source>
        <dbReference type="ARBA" id="ARBA00023056"/>
    </source>
</evidence>
<evidence type="ECO:0000259" key="8">
    <source>
        <dbReference type="Pfam" id="PF00534"/>
    </source>
</evidence>
<dbReference type="CDD" id="cd03791">
    <property type="entry name" value="GT5_Glycogen_synthase_DULL1-like"/>
    <property type="match status" value="1"/>
</dbReference>
<dbReference type="InterPro" id="IPR013534">
    <property type="entry name" value="Starch_synth_cat_dom"/>
</dbReference>
<dbReference type="NCBIfam" id="TIGR02095">
    <property type="entry name" value="glgA"/>
    <property type="match status" value="1"/>
</dbReference>
<dbReference type="PANTHER" id="PTHR45825:SF11">
    <property type="entry name" value="ALPHA AMYLASE DOMAIN-CONTAINING PROTEIN"/>
    <property type="match status" value="1"/>
</dbReference>
<comment type="pathway">
    <text evidence="7">Glycan biosynthesis; glycogen biosynthesis.</text>
</comment>
<proteinExistence type="inferred from homology"/>
<evidence type="ECO:0000259" key="9">
    <source>
        <dbReference type="Pfam" id="PF08323"/>
    </source>
</evidence>
<gene>
    <name evidence="7" type="primary">glgA</name>
    <name evidence="10" type="ORF">ENR23_08155</name>
</gene>
<keyword evidence="4 7" id="KW-0328">Glycosyltransferase</keyword>
<dbReference type="AlphaFoldDB" id="A0A832I261"/>
<dbReference type="Gene3D" id="3.40.50.2000">
    <property type="entry name" value="Glycogen Phosphorylase B"/>
    <property type="match status" value="2"/>
</dbReference>
<comment type="caution">
    <text evidence="10">The sequence shown here is derived from an EMBL/GenBank/DDBJ whole genome shotgun (WGS) entry which is preliminary data.</text>
</comment>
<dbReference type="InterPro" id="IPR001296">
    <property type="entry name" value="Glyco_trans_1"/>
</dbReference>
<feature type="binding site" evidence="7">
    <location>
        <position position="18"/>
    </location>
    <ligand>
        <name>ADP-alpha-D-glucose</name>
        <dbReference type="ChEBI" id="CHEBI:57498"/>
    </ligand>
</feature>
<keyword evidence="5 7" id="KW-0808">Transferase</keyword>
<evidence type="ECO:0000256" key="4">
    <source>
        <dbReference type="ARBA" id="ARBA00022676"/>
    </source>
</evidence>
<comment type="similarity">
    <text evidence="3 7">Belongs to the glycosyltransferase 1 family. Bacterial/plant glycogen synthase subfamily.</text>
</comment>
<feature type="domain" description="Glycosyl transferase family 1" evidence="8">
    <location>
        <begin position="305"/>
        <end position="456"/>
    </location>
</feature>
<dbReference type="GO" id="GO:0005978">
    <property type="term" value="P:glycogen biosynthetic process"/>
    <property type="evidence" value="ECO:0007669"/>
    <property type="project" value="UniProtKB-UniRule"/>
</dbReference>
<comment type="catalytic activity">
    <reaction evidence="1 7">
        <text>[(1-&gt;4)-alpha-D-glucosyl](n) + ADP-alpha-D-glucose = [(1-&gt;4)-alpha-D-glucosyl](n+1) + ADP + H(+)</text>
        <dbReference type="Rhea" id="RHEA:18189"/>
        <dbReference type="Rhea" id="RHEA-COMP:9584"/>
        <dbReference type="Rhea" id="RHEA-COMP:9587"/>
        <dbReference type="ChEBI" id="CHEBI:15378"/>
        <dbReference type="ChEBI" id="CHEBI:15444"/>
        <dbReference type="ChEBI" id="CHEBI:57498"/>
        <dbReference type="ChEBI" id="CHEBI:456216"/>
        <dbReference type="EC" id="2.4.1.21"/>
    </reaction>
</comment>
<comment type="function">
    <text evidence="2 7">Synthesizes alpha-1,4-glucan chains using ADP-glucose.</text>
</comment>
<evidence type="ECO:0000256" key="5">
    <source>
        <dbReference type="ARBA" id="ARBA00022679"/>
    </source>
</evidence>
<dbReference type="Pfam" id="PF08323">
    <property type="entry name" value="Glyco_transf_5"/>
    <property type="match status" value="1"/>
</dbReference>
<dbReference type="Pfam" id="PF00534">
    <property type="entry name" value="Glycos_transf_1"/>
    <property type="match status" value="1"/>
</dbReference>
<dbReference type="SUPFAM" id="SSF53756">
    <property type="entry name" value="UDP-Glycosyltransferase/glycogen phosphorylase"/>
    <property type="match status" value="1"/>
</dbReference>
<dbReference type="HAMAP" id="MF_00484">
    <property type="entry name" value="Glycogen_synth"/>
    <property type="match status" value="1"/>
</dbReference>
<sequence>MTPRSIAHVASEFAPLAKVGGLADMVGSLSAEQARRGHRVAVALPMYRDLHLPAGWTRRAFANCDVPWGLGREPAHFDLVEPPSGRPIVLLVGHEGERRFFDRPGIYDDPRTGEGYPDNAERFLFFSRAAMEGLKRLGERFDVLHAHDQQAAWVPCFARTHEAYEPAFGGVATVFTIHNLGYQGIVDPWILGVAGFGGELFYPASPFEYWGRVNVMKVGLAFCDLITTVSPRYAQEIRSSGEFGFGLEGLLQHRADALRGILNGIDDTVWDPSRDPYLVAHYGPADLAGKAANRAALIAECGFPIEPDAPLVGMVGRLVEQKGLDLVEQAGDDLFRLDARFVVLGSGPPRYEGLVRRLAQHHPGRMYHRAGHDERFAHLIEAGADVFLMPSRYEPCGLNQMYSLRYGTVPVVRAVGGLADSVEEFDPMTGRGTGFLFQRFDAADMLAALRKAIAMWRQPTLWRRLQVNGMAVDFSWRASADAYDAAYEETLARVARDGAPTLETVRALTRMEAR</sequence>
<feature type="domain" description="Starch synthase catalytic" evidence="9">
    <location>
        <begin position="6"/>
        <end position="253"/>
    </location>
</feature>
<evidence type="ECO:0000256" key="7">
    <source>
        <dbReference type="HAMAP-Rule" id="MF_00484"/>
    </source>
</evidence>
<organism evidence="10">
    <name type="scientific">Eiseniibacteriota bacterium</name>
    <dbReference type="NCBI Taxonomy" id="2212470"/>
    <lineage>
        <taxon>Bacteria</taxon>
        <taxon>Candidatus Eiseniibacteriota</taxon>
    </lineage>
</organism>
<keyword evidence="6 7" id="KW-0320">Glycogen biosynthesis</keyword>
<dbReference type="UniPathway" id="UPA00164"/>
<evidence type="ECO:0000256" key="2">
    <source>
        <dbReference type="ARBA" id="ARBA00002764"/>
    </source>
</evidence>
<dbReference type="EMBL" id="DSQF01000017">
    <property type="protein sequence ID" value="HGZ43381.1"/>
    <property type="molecule type" value="Genomic_DNA"/>
</dbReference>
<dbReference type="PANTHER" id="PTHR45825">
    <property type="entry name" value="GRANULE-BOUND STARCH SYNTHASE 1, CHLOROPLASTIC/AMYLOPLASTIC"/>
    <property type="match status" value="1"/>
</dbReference>
<evidence type="ECO:0000256" key="3">
    <source>
        <dbReference type="ARBA" id="ARBA00010281"/>
    </source>
</evidence>
<reference evidence="10" key="1">
    <citation type="journal article" date="2020" name="mSystems">
        <title>Genome- and Community-Level Interaction Insights into Carbon Utilization and Element Cycling Functions of Hydrothermarchaeota in Hydrothermal Sediment.</title>
        <authorList>
            <person name="Zhou Z."/>
            <person name="Liu Y."/>
            <person name="Xu W."/>
            <person name="Pan J."/>
            <person name="Luo Z.H."/>
            <person name="Li M."/>
        </authorList>
    </citation>
    <scope>NUCLEOTIDE SEQUENCE [LARGE SCALE GENOMIC DNA]</scope>
    <source>
        <strain evidence="10">SpSt-381</strain>
    </source>
</reference>